<feature type="signal peptide" evidence="1">
    <location>
        <begin position="1"/>
        <end position="21"/>
    </location>
</feature>
<evidence type="ECO:0000256" key="1">
    <source>
        <dbReference type="SAM" id="SignalP"/>
    </source>
</evidence>
<accession>A0A7C9IUS1</accession>
<feature type="chain" id="PRO_5028801473" evidence="1">
    <location>
        <begin position="22"/>
        <end position="89"/>
    </location>
</feature>
<gene>
    <name evidence="2" type="ORF">GTA51_07820</name>
</gene>
<protein>
    <submittedName>
        <fullName evidence="2">Uncharacterized protein</fullName>
    </submittedName>
</protein>
<evidence type="ECO:0000313" key="2">
    <source>
        <dbReference type="EMBL" id="MYL83043.1"/>
    </source>
</evidence>
<dbReference type="AlphaFoldDB" id="A0A7C9IUS1"/>
<dbReference type="PROSITE" id="PS51257">
    <property type="entry name" value="PROKAR_LIPOPROTEIN"/>
    <property type="match status" value="1"/>
</dbReference>
<organism evidence="2 3">
    <name type="scientific">Solidesulfovibrio aerotolerans</name>
    <dbReference type="NCBI Taxonomy" id="295255"/>
    <lineage>
        <taxon>Bacteria</taxon>
        <taxon>Pseudomonadati</taxon>
        <taxon>Thermodesulfobacteriota</taxon>
        <taxon>Desulfovibrionia</taxon>
        <taxon>Desulfovibrionales</taxon>
        <taxon>Desulfovibrionaceae</taxon>
        <taxon>Solidesulfovibrio</taxon>
    </lineage>
</organism>
<proteinExistence type="predicted"/>
<evidence type="ECO:0000313" key="3">
    <source>
        <dbReference type="Proteomes" id="UP000482487"/>
    </source>
</evidence>
<sequence>MTLRAMILACLLLAVVGSVGCKKNSTPPAMPQITYPAPTSPLEVERNQLEEEKRSLSEDYSENIDSIQRINARLIQINIELHRQTNPQY</sequence>
<comment type="caution">
    <text evidence="2">The sequence shown here is derived from an EMBL/GenBank/DDBJ whole genome shotgun (WGS) entry which is preliminary data.</text>
</comment>
<name>A0A7C9IUS1_9BACT</name>
<dbReference type="RefSeq" id="WP_160960076.1">
    <property type="nucleotide sequence ID" value="NZ_WVUD01000010.1"/>
</dbReference>
<dbReference type="EMBL" id="WVUD01000010">
    <property type="protein sequence ID" value="MYL83043.1"/>
    <property type="molecule type" value="Genomic_DNA"/>
</dbReference>
<keyword evidence="3" id="KW-1185">Reference proteome</keyword>
<reference evidence="2 3" key="1">
    <citation type="submission" date="2020-01" db="EMBL/GenBank/DDBJ databases">
        <title>Genome sequence of Desulfovibrio aerotolerans DSM 16695(T).</title>
        <authorList>
            <person name="Karnachuk O."/>
            <person name="Avakyan M."/>
            <person name="Mardanov A."/>
            <person name="Kadnikov V."/>
            <person name="Ravin N."/>
        </authorList>
    </citation>
    <scope>NUCLEOTIDE SEQUENCE [LARGE SCALE GENOMIC DNA]</scope>
    <source>
        <strain evidence="2 3">DSM 16695</strain>
    </source>
</reference>
<dbReference type="OrthoDB" id="5459551at2"/>
<keyword evidence="1" id="KW-0732">Signal</keyword>
<dbReference type="Proteomes" id="UP000482487">
    <property type="component" value="Unassembled WGS sequence"/>
</dbReference>